<dbReference type="Gene3D" id="1.10.3450.10">
    <property type="entry name" value="TTHA0068-like"/>
    <property type="match status" value="1"/>
</dbReference>
<dbReference type="InterPro" id="IPR005500">
    <property type="entry name" value="DUF309"/>
</dbReference>
<evidence type="ECO:0000313" key="2">
    <source>
        <dbReference type="Proteomes" id="UP001596547"/>
    </source>
</evidence>
<dbReference type="SUPFAM" id="SSF140663">
    <property type="entry name" value="TTHA0068-like"/>
    <property type="match status" value="1"/>
</dbReference>
<proteinExistence type="predicted"/>
<dbReference type="GeneID" id="79316122"/>
<organism evidence="1 2">
    <name type="scientific">Halomarina halobia</name>
    <dbReference type="NCBI Taxonomy" id="3033386"/>
    <lineage>
        <taxon>Archaea</taxon>
        <taxon>Methanobacteriati</taxon>
        <taxon>Methanobacteriota</taxon>
        <taxon>Stenosarchaea group</taxon>
        <taxon>Halobacteria</taxon>
        <taxon>Halobacteriales</taxon>
        <taxon>Natronomonadaceae</taxon>
        <taxon>Halomarina</taxon>
    </lineage>
</organism>
<comment type="caution">
    <text evidence="1">The sequence shown here is derived from an EMBL/GenBank/DDBJ whole genome shotgun (WGS) entry which is preliminary data.</text>
</comment>
<dbReference type="PANTHER" id="PTHR34796">
    <property type="entry name" value="EXPRESSED PROTEIN"/>
    <property type="match status" value="1"/>
</dbReference>
<dbReference type="EMBL" id="JBHTBF010000002">
    <property type="protein sequence ID" value="MFC7317221.1"/>
    <property type="molecule type" value="Genomic_DNA"/>
</dbReference>
<accession>A0ABD6A9I9</accession>
<protein>
    <submittedName>
        <fullName evidence="1">DUF309 domain-containing protein</fullName>
    </submittedName>
</protein>
<dbReference type="AlphaFoldDB" id="A0ABD6A9I9"/>
<gene>
    <name evidence="1" type="ORF">ACFQPE_10500</name>
</gene>
<sequence length="206" mass="22470">MDGVECHLRAGVAIYNAGEYHAAHDAWEEPWLELDAGPERDFLQGLIQFTAAVHHAVEGNAAGATGLAASARGYLDGLGAAFQGVALDPVRAYLRDLEVDPTLVERNPPLRLEIEGRTLGPADLDFEESVVAARILAEEHGFDPELIDRAARYGRADLDAGRATSPFVSLVMDFARGRNRGLVYRRLSEHAAKRDHEERDVNGLFG</sequence>
<dbReference type="PANTHER" id="PTHR34796:SF1">
    <property type="entry name" value="EXPRESSED PROTEIN"/>
    <property type="match status" value="1"/>
</dbReference>
<dbReference type="InterPro" id="IPR023203">
    <property type="entry name" value="TTHA0068_sf"/>
</dbReference>
<keyword evidence="2" id="KW-1185">Reference proteome</keyword>
<dbReference type="RefSeq" id="WP_276303527.1">
    <property type="nucleotide sequence ID" value="NZ_CP119992.1"/>
</dbReference>
<evidence type="ECO:0000313" key="1">
    <source>
        <dbReference type="EMBL" id="MFC7317221.1"/>
    </source>
</evidence>
<dbReference type="Pfam" id="PF03745">
    <property type="entry name" value="DUF309"/>
    <property type="match status" value="1"/>
</dbReference>
<reference evidence="1 2" key="1">
    <citation type="journal article" date="2019" name="Int. J. Syst. Evol. Microbiol.">
        <title>The Global Catalogue of Microorganisms (GCM) 10K type strain sequencing project: providing services to taxonomists for standard genome sequencing and annotation.</title>
        <authorList>
            <consortium name="The Broad Institute Genomics Platform"/>
            <consortium name="The Broad Institute Genome Sequencing Center for Infectious Disease"/>
            <person name="Wu L."/>
            <person name="Ma J."/>
        </authorList>
    </citation>
    <scope>NUCLEOTIDE SEQUENCE [LARGE SCALE GENOMIC DNA]</scope>
    <source>
        <strain evidence="1 2">PSR21</strain>
    </source>
</reference>
<dbReference type="Proteomes" id="UP001596547">
    <property type="component" value="Unassembled WGS sequence"/>
</dbReference>
<name>A0ABD6A9I9_9EURY</name>